<comment type="function">
    <text evidence="1">This subunit might be involved in maturation of a crRNA intermediate to its mature form.</text>
</comment>
<sequence length="559" mass="61966">MNAFLTTHRLHLTPLSPIHIGCGEDFEPTNYVIDDDVLYGFDPSRATLSDVQRGKLLDAANRASLLGLQRFFREHAAVFKPHAQVLIPVSQGVASKYEQDIGRAVNQESNGNQVFNRFVIERASHTGAQGWPYLPGSSFKGCLRTAFLDELNQGQRVTRAEELDRRGNAKADAVERRLLGGDYATSPLRLIKVADFMPSREPQRRVLYAVNRKKKLVIKDGRELQPKGIAARKESILEGQYRAFTSEVVLPSLDPHTEPKLTPTPGLRPRTLTPIVHATNRYHLARLRRELELLASRGLVNPAWQRSVEQLLAGELGRRIQAGQAMLVRLGRYGGAESKTLSGAGVAQIKIMQGQGMPPVFMDSTKTVWLAAEHETDQKHLLPFGWAVVEIDPEGELPELQAWCQQQSQGRPDMAQLRASFEAEKAAAARRKAELEAQAAARAAQAAAEQAAAEERARALQALSPNLRAIEAWRHQCEELLQKISGGNFRKKPPDAGRAGLYQDAARLAKTALEAADWTAPEKSALADVLEQYLPQVISPWDPKEQRKKLKFAALRGQS</sequence>
<dbReference type="Pfam" id="PF03787">
    <property type="entry name" value="RAMPs"/>
    <property type="match status" value="1"/>
</dbReference>
<keyword evidence="5" id="KW-0051">Antiviral defense</keyword>
<dbReference type="InterPro" id="IPR010173">
    <property type="entry name" value="CRISPR-assoc_Csm5"/>
</dbReference>
<dbReference type="AlphaFoldDB" id="A0A2S9KB63"/>
<evidence type="ECO:0000313" key="10">
    <source>
        <dbReference type="Proteomes" id="UP000238326"/>
    </source>
</evidence>
<proteinExistence type="inferred from homology"/>
<dbReference type="EMBL" id="PVLR01000048">
    <property type="protein sequence ID" value="PRD67677.1"/>
    <property type="molecule type" value="Genomic_DNA"/>
</dbReference>
<comment type="similarity">
    <text evidence="2">Belongs to the CRISPR-associated Csm5 family.</text>
</comment>
<feature type="domain" description="CRISPR type III-associated protein" evidence="8">
    <location>
        <begin position="12"/>
        <end position="239"/>
    </location>
</feature>
<accession>A0A2S9KB63</accession>
<organism evidence="9 10">
    <name type="scientific">Malikia spinosa</name>
    <dbReference type="NCBI Taxonomy" id="86180"/>
    <lineage>
        <taxon>Bacteria</taxon>
        <taxon>Pseudomonadati</taxon>
        <taxon>Pseudomonadota</taxon>
        <taxon>Betaproteobacteria</taxon>
        <taxon>Burkholderiales</taxon>
        <taxon>Comamonadaceae</taxon>
        <taxon>Malikia</taxon>
    </lineage>
</organism>
<keyword evidence="7" id="KW-0175">Coiled coil</keyword>
<dbReference type="Proteomes" id="UP000238326">
    <property type="component" value="Unassembled WGS sequence"/>
</dbReference>
<evidence type="ECO:0000256" key="2">
    <source>
        <dbReference type="ARBA" id="ARBA00006680"/>
    </source>
</evidence>
<reference evidence="9 10" key="1">
    <citation type="submission" date="2018-03" db="EMBL/GenBank/DDBJ databases">
        <title>Comparative genomics illustrates the genes involved in a hyperalkaliphilic mechanisms of Serpentinomonas isolated from highly-alkaline calcium-rich serpentinized springs.</title>
        <authorList>
            <person name="Suzuki S."/>
            <person name="Ishii S."/>
            <person name="Walworth N."/>
            <person name="Bird L."/>
            <person name="Kuenen J.G."/>
            <person name="Nealson K.H."/>
        </authorList>
    </citation>
    <scope>NUCLEOTIDE SEQUENCE [LARGE SCALE GENOMIC DNA]</scope>
    <source>
        <strain evidence="9 10">83</strain>
    </source>
</reference>
<feature type="coiled-coil region" evidence="7">
    <location>
        <begin position="418"/>
        <end position="463"/>
    </location>
</feature>
<evidence type="ECO:0000259" key="8">
    <source>
        <dbReference type="Pfam" id="PF03787"/>
    </source>
</evidence>
<keyword evidence="10" id="KW-1185">Reference proteome</keyword>
<evidence type="ECO:0000256" key="4">
    <source>
        <dbReference type="ARBA" id="ARBA00022884"/>
    </source>
</evidence>
<dbReference type="InterPro" id="IPR005537">
    <property type="entry name" value="RAMP_III_fam"/>
</dbReference>
<dbReference type="RefSeq" id="WP_105730767.1">
    <property type="nucleotide sequence ID" value="NZ_PVLR01000048.1"/>
</dbReference>
<evidence type="ECO:0000256" key="1">
    <source>
        <dbReference type="ARBA" id="ARBA00003088"/>
    </source>
</evidence>
<keyword evidence="4" id="KW-0694">RNA-binding</keyword>
<dbReference type="PANTHER" id="PTHR38007:SF1">
    <property type="entry name" value="CRISPR SYSTEM CMS PROTEIN CSM5"/>
    <property type="match status" value="1"/>
</dbReference>
<dbReference type="OrthoDB" id="24360at2"/>
<comment type="caution">
    <text evidence="9">The sequence shown here is derived from an EMBL/GenBank/DDBJ whole genome shotgun (WGS) entry which is preliminary data.</text>
</comment>
<evidence type="ECO:0000256" key="7">
    <source>
        <dbReference type="SAM" id="Coils"/>
    </source>
</evidence>
<dbReference type="GO" id="GO:0003723">
    <property type="term" value="F:RNA binding"/>
    <property type="evidence" value="ECO:0007669"/>
    <property type="project" value="UniProtKB-KW"/>
</dbReference>
<evidence type="ECO:0000256" key="6">
    <source>
        <dbReference type="ARBA" id="ARBA00031720"/>
    </source>
</evidence>
<evidence type="ECO:0000256" key="3">
    <source>
        <dbReference type="ARBA" id="ARBA00016113"/>
    </source>
</evidence>
<name>A0A2S9KB63_9BURK</name>
<protein>
    <recommendedName>
        <fullName evidence="3">CRISPR system Cms protein Csm5</fullName>
    </recommendedName>
    <alternativeName>
        <fullName evidence="6">CRISPR type III A-associated protein Csm5</fullName>
    </alternativeName>
</protein>
<evidence type="ECO:0000313" key="9">
    <source>
        <dbReference type="EMBL" id="PRD67677.1"/>
    </source>
</evidence>
<evidence type="ECO:0000256" key="5">
    <source>
        <dbReference type="ARBA" id="ARBA00023118"/>
    </source>
</evidence>
<dbReference type="PANTHER" id="PTHR38007">
    <property type="entry name" value="CRISPR SYSTEM CMS PROTEIN CSM5"/>
    <property type="match status" value="1"/>
</dbReference>
<gene>
    <name evidence="9" type="ORF">C6P61_15125</name>
</gene>
<dbReference type="GO" id="GO:0051607">
    <property type="term" value="P:defense response to virus"/>
    <property type="evidence" value="ECO:0007669"/>
    <property type="project" value="UniProtKB-KW"/>
</dbReference>